<accession>A0A563W5K2</accession>
<dbReference type="RefSeq" id="WP_144868608.1">
    <property type="nucleotide sequence ID" value="NZ_LR213855.1"/>
</dbReference>
<keyword evidence="2" id="KW-1185">Reference proteome</keyword>
<evidence type="ECO:0000313" key="1">
    <source>
        <dbReference type="EMBL" id="VEP18981.1"/>
    </source>
</evidence>
<evidence type="ECO:0000313" key="2">
    <source>
        <dbReference type="Proteomes" id="UP000320055"/>
    </source>
</evidence>
<proteinExistence type="predicted"/>
<gene>
    <name evidence="1" type="ORF">H1P_990019</name>
</gene>
<protein>
    <submittedName>
        <fullName evidence="1">Uncharacterized protein</fullName>
    </submittedName>
</protein>
<organism evidence="1 2">
    <name type="scientific">Hyella patelloides LEGE 07179</name>
    <dbReference type="NCBI Taxonomy" id="945734"/>
    <lineage>
        <taxon>Bacteria</taxon>
        <taxon>Bacillati</taxon>
        <taxon>Cyanobacteriota</taxon>
        <taxon>Cyanophyceae</taxon>
        <taxon>Pleurocapsales</taxon>
        <taxon>Hyellaceae</taxon>
        <taxon>Hyella</taxon>
    </lineage>
</organism>
<dbReference type="Proteomes" id="UP000320055">
    <property type="component" value="Unassembled WGS sequence"/>
</dbReference>
<dbReference type="OrthoDB" id="580965at2"/>
<dbReference type="EMBL" id="CAACVJ010000708">
    <property type="protein sequence ID" value="VEP18981.1"/>
    <property type="molecule type" value="Genomic_DNA"/>
</dbReference>
<name>A0A563W5K2_9CYAN</name>
<dbReference type="AlphaFoldDB" id="A0A563W5K2"/>
<sequence>MIKNQKNSSCNTVNPEKIIYEYLRDYLKTHTVEESILEYRCIFLEGTSQNVLVRNIMEDIICSKIKQEKFFFILNYCFYIAINYWLRNNENEEYIIQLTQLFDRVDYTSTYYSRRKRKLLSLTQKFVNSKHHQKIKRIALILDYKPLIETDNNTLVDNLLSRYTYLYKPLLIGKENITELTDLIHDLQVTRTKSFELQLAQHIIYRTRLIEVAKAQQFSHGAGKIIRRSPNPTLLSNQDLRVVLKQYIKKIDKKITLYQLSRKFVVNNKRDLSYREFKRNLYFYLTFNIKPTNPNYNFEKKLWNLLDSIYYQSDTLLINNNLTLRTFRKLYQHLIISNSDKKKHDLLIKLISNLGTAQTVMLLIKIVLICPHVKTDLEQRLAQLYSCYEGKSLEDVPWMVKFLEHFLIAFSIYFGKIDISLAKAM</sequence>
<reference evidence="1 2" key="1">
    <citation type="submission" date="2019-01" db="EMBL/GenBank/DDBJ databases">
        <authorList>
            <person name="Brito A."/>
        </authorList>
    </citation>
    <scope>NUCLEOTIDE SEQUENCE [LARGE SCALE GENOMIC DNA]</scope>
    <source>
        <strain evidence="1">1</strain>
    </source>
</reference>